<protein>
    <submittedName>
        <fullName evidence="1">Uncharacterized protein</fullName>
    </submittedName>
</protein>
<proteinExistence type="predicted"/>
<organism evidence="1 2">
    <name type="scientific">Elysia crispata</name>
    <name type="common">lettuce slug</name>
    <dbReference type="NCBI Taxonomy" id="231223"/>
    <lineage>
        <taxon>Eukaryota</taxon>
        <taxon>Metazoa</taxon>
        <taxon>Spiralia</taxon>
        <taxon>Lophotrochozoa</taxon>
        <taxon>Mollusca</taxon>
        <taxon>Gastropoda</taxon>
        <taxon>Heterobranchia</taxon>
        <taxon>Euthyneura</taxon>
        <taxon>Panpulmonata</taxon>
        <taxon>Sacoglossa</taxon>
        <taxon>Placobranchoidea</taxon>
        <taxon>Plakobranchidae</taxon>
        <taxon>Elysia</taxon>
    </lineage>
</organism>
<dbReference type="Proteomes" id="UP001283361">
    <property type="component" value="Unassembled WGS sequence"/>
</dbReference>
<keyword evidence="2" id="KW-1185">Reference proteome</keyword>
<sequence>MLRGANCEAKCTAPADQSTAERDLKLLYVIEFKIRSRSIFQNLPQVVGYAWNYKDCKRAHQLLLTQVGKALNNQGVNQYCF</sequence>
<dbReference type="EMBL" id="JAWDGP010000077">
    <property type="protein sequence ID" value="KAK3803928.1"/>
    <property type="molecule type" value="Genomic_DNA"/>
</dbReference>
<dbReference type="AlphaFoldDB" id="A0AAE1BD42"/>
<name>A0AAE1BD42_9GAST</name>
<evidence type="ECO:0000313" key="1">
    <source>
        <dbReference type="EMBL" id="KAK3803928.1"/>
    </source>
</evidence>
<accession>A0AAE1BD42</accession>
<evidence type="ECO:0000313" key="2">
    <source>
        <dbReference type="Proteomes" id="UP001283361"/>
    </source>
</evidence>
<reference evidence="1" key="1">
    <citation type="journal article" date="2023" name="G3 (Bethesda)">
        <title>A reference genome for the long-term kleptoplast-retaining sea slug Elysia crispata morphotype clarki.</title>
        <authorList>
            <person name="Eastman K.E."/>
            <person name="Pendleton A.L."/>
            <person name="Shaikh M.A."/>
            <person name="Suttiyut T."/>
            <person name="Ogas R."/>
            <person name="Tomko P."/>
            <person name="Gavelis G."/>
            <person name="Widhalm J.R."/>
            <person name="Wisecaver J.H."/>
        </authorList>
    </citation>
    <scope>NUCLEOTIDE SEQUENCE</scope>
    <source>
        <strain evidence="1">ECLA1</strain>
    </source>
</reference>
<comment type="caution">
    <text evidence="1">The sequence shown here is derived from an EMBL/GenBank/DDBJ whole genome shotgun (WGS) entry which is preliminary data.</text>
</comment>
<gene>
    <name evidence="1" type="ORF">RRG08_059792</name>
</gene>